<name>A0A0F9WJA4_9MICR</name>
<evidence type="ECO:0000313" key="14">
    <source>
        <dbReference type="Proteomes" id="UP000034350"/>
    </source>
</evidence>
<dbReference type="GO" id="GO:0005744">
    <property type="term" value="C:TIM23 mitochondrial import inner membrane translocase complex"/>
    <property type="evidence" value="ECO:0007669"/>
    <property type="project" value="InterPro"/>
</dbReference>
<evidence type="ECO:0000256" key="5">
    <source>
        <dbReference type="ARBA" id="ARBA00022448"/>
    </source>
</evidence>
<evidence type="ECO:0000256" key="6">
    <source>
        <dbReference type="ARBA" id="ARBA00022792"/>
    </source>
</evidence>
<dbReference type="OrthoDB" id="10256793at2759"/>
<dbReference type="PANTHER" id="PTHR12388:SF0">
    <property type="entry name" value="MITOCHONDRIAL IMPORT INNER MEMBRANE TRANSLOCASE SUBUNIT TIM16"/>
    <property type="match status" value="1"/>
</dbReference>
<gene>
    <name evidence="13" type="ORF">AAJ76_100018147</name>
</gene>
<evidence type="ECO:0000256" key="1">
    <source>
        <dbReference type="ARBA" id="ARBA00004637"/>
    </source>
</evidence>
<sequence>MVLTLFKEGGKVLCITLYKTLMDVFRPNYMNKEDAYKILGVTSTANSDLITKRYLDLFNRNYRMNNGSKYLQSKIKNAYEFLSKDFEK</sequence>
<evidence type="ECO:0000256" key="3">
    <source>
        <dbReference type="ARBA" id="ARBA00013571"/>
    </source>
</evidence>
<evidence type="ECO:0000256" key="7">
    <source>
        <dbReference type="ARBA" id="ARBA00022927"/>
    </source>
</evidence>
<comment type="subcellular location">
    <subcellularLocation>
        <location evidence="1">Mitochondrion inner membrane</location>
        <topology evidence="1">Peripheral membrane protein</topology>
    </subcellularLocation>
</comment>
<accession>A0A0F9WJA4</accession>
<evidence type="ECO:0000256" key="11">
    <source>
        <dbReference type="ARBA" id="ARBA00030422"/>
    </source>
</evidence>
<keyword evidence="6" id="KW-0999">Mitochondrion inner membrane</keyword>
<evidence type="ECO:0000313" key="13">
    <source>
        <dbReference type="EMBL" id="KKO76620.1"/>
    </source>
</evidence>
<dbReference type="EMBL" id="JPQZ01000001">
    <property type="protein sequence ID" value="KKO76620.1"/>
    <property type="molecule type" value="Genomic_DNA"/>
</dbReference>
<proteinExistence type="inferred from homology"/>
<dbReference type="PANTHER" id="PTHR12388">
    <property type="entry name" value="MITOCHONDRIA ASSOCIATED GRANULOCYTE MACROPHAGE CSF SIGNALING MOLECULE"/>
    <property type="match status" value="1"/>
</dbReference>
<dbReference type="Gene3D" id="1.10.287.110">
    <property type="entry name" value="DnaJ domain"/>
    <property type="match status" value="1"/>
</dbReference>
<evidence type="ECO:0000256" key="2">
    <source>
        <dbReference type="ARBA" id="ARBA00008817"/>
    </source>
</evidence>
<dbReference type="Proteomes" id="UP000034350">
    <property type="component" value="Unassembled WGS sequence"/>
</dbReference>
<comment type="similarity">
    <text evidence="2">Belongs to the TIM16/PAM16 family.</text>
</comment>
<dbReference type="AlphaFoldDB" id="A0A0F9WJA4"/>
<comment type="caution">
    <text evidence="13">The sequence shown here is derived from an EMBL/GenBank/DDBJ whole genome shotgun (WGS) entry which is preliminary data.</text>
</comment>
<keyword evidence="10" id="KW-0472">Membrane</keyword>
<keyword evidence="5" id="KW-0813">Transport</keyword>
<reference evidence="13 14" key="1">
    <citation type="journal article" date="2015" name="Environ. Microbiol.">
        <title>Genome analyses suggest the presence of polyploidy and recent human-driven expansions in eight global populations of the honeybee pathogen Nosema ceranae.</title>
        <authorList>
            <person name="Pelin A."/>
            <person name="Selman M."/>
            <person name="Aris-Brosou S."/>
            <person name="Farinelli L."/>
            <person name="Corradi N."/>
        </authorList>
    </citation>
    <scope>NUCLEOTIDE SEQUENCE [LARGE SCALE GENOMIC DNA]</scope>
    <source>
        <strain evidence="13 14">PA08 1199</strain>
    </source>
</reference>
<keyword evidence="8" id="KW-0811">Translocation</keyword>
<protein>
    <recommendedName>
        <fullName evidence="4">Mitochondrial import inner membrane translocase subunit TIM16</fullName>
    </recommendedName>
    <alternativeName>
        <fullName evidence="3">Mitochondrial import inner membrane translocase subunit tim16</fullName>
    </alternativeName>
    <alternativeName>
        <fullName evidence="11 12">Presequence translocated-associated motor subunit PAM16</fullName>
    </alternativeName>
</protein>
<evidence type="ECO:0000256" key="9">
    <source>
        <dbReference type="ARBA" id="ARBA00023128"/>
    </source>
</evidence>
<organism evidence="13 14">
    <name type="scientific">Vairimorpha ceranae</name>
    <dbReference type="NCBI Taxonomy" id="40302"/>
    <lineage>
        <taxon>Eukaryota</taxon>
        <taxon>Fungi</taxon>
        <taxon>Fungi incertae sedis</taxon>
        <taxon>Microsporidia</taxon>
        <taxon>Nosematidae</taxon>
        <taxon>Vairimorpha</taxon>
    </lineage>
</organism>
<dbReference type="InterPro" id="IPR005341">
    <property type="entry name" value="Tim16"/>
</dbReference>
<keyword evidence="7" id="KW-0653">Protein transport</keyword>
<dbReference type="GeneID" id="36318516"/>
<evidence type="ECO:0000256" key="8">
    <source>
        <dbReference type="ARBA" id="ARBA00023010"/>
    </source>
</evidence>
<evidence type="ECO:0000256" key="12">
    <source>
        <dbReference type="ARBA" id="ARBA00031407"/>
    </source>
</evidence>
<dbReference type="Pfam" id="PF03656">
    <property type="entry name" value="Pam16"/>
    <property type="match status" value="1"/>
</dbReference>
<evidence type="ECO:0000256" key="4">
    <source>
        <dbReference type="ARBA" id="ARBA00020721"/>
    </source>
</evidence>
<dbReference type="RefSeq" id="XP_024332362.1">
    <property type="nucleotide sequence ID" value="XM_024473620.1"/>
</dbReference>
<dbReference type="SUPFAM" id="SSF46565">
    <property type="entry name" value="Chaperone J-domain"/>
    <property type="match status" value="1"/>
</dbReference>
<dbReference type="InterPro" id="IPR036869">
    <property type="entry name" value="J_dom_sf"/>
</dbReference>
<dbReference type="VEuPathDB" id="MicrosporidiaDB:AAJ76_100018147"/>
<evidence type="ECO:0000256" key="10">
    <source>
        <dbReference type="ARBA" id="ARBA00023136"/>
    </source>
</evidence>
<keyword evidence="9" id="KW-0496">Mitochondrion</keyword>
<keyword evidence="14" id="KW-1185">Reference proteome</keyword>
<dbReference type="GO" id="GO:0030150">
    <property type="term" value="P:protein import into mitochondrial matrix"/>
    <property type="evidence" value="ECO:0007669"/>
    <property type="project" value="InterPro"/>
</dbReference>
<dbReference type="VEuPathDB" id="MicrosporidiaDB:G9O61_00g001780"/>